<gene>
    <name evidence="2" type="ORF">PAN31108_00359</name>
</gene>
<keyword evidence="3" id="KW-1185">Reference proteome</keyword>
<dbReference type="Proteomes" id="UP000406256">
    <property type="component" value="Unassembled WGS sequence"/>
</dbReference>
<dbReference type="RefSeq" id="WP_150667178.1">
    <property type="nucleotide sequence ID" value="NZ_CABPSB010000001.1"/>
</dbReference>
<dbReference type="Gene3D" id="1.10.287.1700">
    <property type="match status" value="1"/>
</dbReference>
<evidence type="ECO:0000313" key="2">
    <source>
        <dbReference type="EMBL" id="VVD65978.1"/>
    </source>
</evidence>
<dbReference type="InterPro" id="IPR053716">
    <property type="entry name" value="Flag_assembly_chemotaxis_eff"/>
</dbReference>
<accession>A0A5E4RVV1</accession>
<sequence length="171" mass="18352">MAASLRAWSTVVRVKTRHCERAQAAVAEASAVLANAQEAAAAADAQRDAAEATLENTRAVWAASIRDNPVFSPEDWLRHDLLLKDQVAVLEQAAQQCSHAQDRVASAQSGVTTAQQGLRRAEASRDACIDARNAMVREAALAAEMAMDDESGEVAAARIYRARQRARASRA</sequence>
<reference evidence="2 3" key="1">
    <citation type="submission" date="2019-08" db="EMBL/GenBank/DDBJ databases">
        <authorList>
            <person name="Peeters C."/>
        </authorList>
    </citation>
    <scope>NUCLEOTIDE SEQUENCE [LARGE SCALE GENOMIC DNA]</scope>
    <source>
        <strain evidence="2 3">LMG 31108</strain>
    </source>
</reference>
<dbReference type="AlphaFoldDB" id="A0A5E4RVV1"/>
<evidence type="ECO:0000313" key="3">
    <source>
        <dbReference type="Proteomes" id="UP000406256"/>
    </source>
</evidence>
<organism evidence="2 3">
    <name type="scientific">Pandoraea anhela</name>
    <dbReference type="NCBI Taxonomy" id="2508295"/>
    <lineage>
        <taxon>Bacteria</taxon>
        <taxon>Pseudomonadati</taxon>
        <taxon>Pseudomonadota</taxon>
        <taxon>Betaproteobacteria</taxon>
        <taxon>Burkholderiales</taxon>
        <taxon>Burkholderiaceae</taxon>
        <taxon>Pandoraea</taxon>
    </lineage>
</organism>
<keyword evidence="1" id="KW-0175">Coiled coil</keyword>
<protein>
    <submittedName>
        <fullName evidence="2">Uncharacterized protein</fullName>
    </submittedName>
</protein>
<feature type="coiled-coil region" evidence="1">
    <location>
        <begin position="19"/>
        <end position="53"/>
    </location>
</feature>
<evidence type="ECO:0000256" key="1">
    <source>
        <dbReference type="SAM" id="Coils"/>
    </source>
</evidence>
<name>A0A5E4RVV1_9BURK</name>
<dbReference type="EMBL" id="CABPSB010000001">
    <property type="protein sequence ID" value="VVD65978.1"/>
    <property type="molecule type" value="Genomic_DNA"/>
</dbReference>
<proteinExistence type="predicted"/>